<keyword evidence="4" id="KW-1185">Reference proteome</keyword>
<reference evidence="3" key="1">
    <citation type="submission" date="2022-07" db="EMBL/GenBank/DDBJ databases">
        <title>Genome Sequence of Agrocybe chaxingu.</title>
        <authorList>
            <person name="Buettner E."/>
        </authorList>
    </citation>
    <scope>NUCLEOTIDE SEQUENCE</scope>
    <source>
        <strain evidence="3">MP-N11</strain>
    </source>
</reference>
<feature type="domain" description="Pleiotropic ABC efflux transporter N-terminal" evidence="2">
    <location>
        <begin position="46"/>
        <end position="130"/>
    </location>
</feature>
<dbReference type="Proteomes" id="UP001148786">
    <property type="component" value="Unassembled WGS sequence"/>
</dbReference>
<dbReference type="AlphaFoldDB" id="A0A9W8MR59"/>
<sequence>MSDTHSPPLKGVAEDPPQSPHDKRQRSNSLVSHVDVEFFDPAGVQELRRTMSMQRQEEYHEMQEIASVVTEATLHISDDGAFDFEKTLRHVLRKYEEHDIKYRTLGVVFQDLHVTGLGAADSFQPTLGSALNPFTVIETLQKRRHPAVRDILVGFEGVVKPGEMLRELTLFLSPVLG</sequence>
<accession>A0A9W8MR59</accession>
<gene>
    <name evidence="3" type="ORF">NLJ89_g10164</name>
</gene>
<dbReference type="OrthoDB" id="245989at2759"/>
<proteinExistence type="predicted"/>
<dbReference type="EMBL" id="JANKHO010001773">
    <property type="protein sequence ID" value="KAJ3498887.1"/>
    <property type="molecule type" value="Genomic_DNA"/>
</dbReference>
<evidence type="ECO:0000256" key="1">
    <source>
        <dbReference type="SAM" id="MobiDB-lite"/>
    </source>
</evidence>
<dbReference type="Pfam" id="PF14510">
    <property type="entry name" value="ABC_trans_N"/>
    <property type="match status" value="1"/>
</dbReference>
<feature type="region of interest" description="Disordered" evidence="1">
    <location>
        <begin position="1"/>
        <end position="30"/>
    </location>
</feature>
<comment type="caution">
    <text evidence="3">The sequence shown here is derived from an EMBL/GenBank/DDBJ whole genome shotgun (WGS) entry which is preliminary data.</text>
</comment>
<protein>
    <recommendedName>
        <fullName evidence="2">Pleiotropic ABC efflux transporter N-terminal domain-containing protein</fullName>
    </recommendedName>
</protein>
<evidence type="ECO:0000313" key="3">
    <source>
        <dbReference type="EMBL" id="KAJ3498887.1"/>
    </source>
</evidence>
<name>A0A9W8MR59_9AGAR</name>
<dbReference type="InterPro" id="IPR029481">
    <property type="entry name" value="ABC_trans_N"/>
</dbReference>
<evidence type="ECO:0000259" key="2">
    <source>
        <dbReference type="Pfam" id="PF14510"/>
    </source>
</evidence>
<organism evidence="3 4">
    <name type="scientific">Agrocybe chaxingu</name>
    <dbReference type="NCBI Taxonomy" id="84603"/>
    <lineage>
        <taxon>Eukaryota</taxon>
        <taxon>Fungi</taxon>
        <taxon>Dikarya</taxon>
        <taxon>Basidiomycota</taxon>
        <taxon>Agaricomycotina</taxon>
        <taxon>Agaricomycetes</taxon>
        <taxon>Agaricomycetidae</taxon>
        <taxon>Agaricales</taxon>
        <taxon>Agaricineae</taxon>
        <taxon>Strophariaceae</taxon>
        <taxon>Agrocybe</taxon>
    </lineage>
</organism>
<evidence type="ECO:0000313" key="4">
    <source>
        <dbReference type="Proteomes" id="UP001148786"/>
    </source>
</evidence>